<accession>A0AAE3GUX1</accession>
<dbReference type="Gene3D" id="1.10.101.10">
    <property type="entry name" value="PGBD-like superfamily/PGBD"/>
    <property type="match status" value="1"/>
</dbReference>
<comment type="caution">
    <text evidence="2">The sequence shown here is derived from an EMBL/GenBank/DDBJ whole genome shotgun (WGS) entry which is preliminary data.</text>
</comment>
<dbReference type="InterPro" id="IPR002477">
    <property type="entry name" value="Peptidoglycan-bd-like"/>
</dbReference>
<dbReference type="SUPFAM" id="SSF47090">
    <property type="entry name" value="PGBD-like"/>
    <property type="match status" value="1"/>
</dbReference>
<dbReference type="InterPro" id="IPR036366">
    <property type="entry name" value="PGBDSf"/>
</dbReference>
<proteinExistence type="predicted"/>
<feature type="domain" description="Peptidoglycan binding-like" evidence="1">
    <location>
        <begin position="2"/>
        <end position="56"/>
    </location>
</feature>
<dbReference type="Pfam" id="PF01471">
    <property type="entry name" value="PG_binding_1"/>
    <property type="match status" value="1"/>
</dbReference>
<gene>
    <name evidence="2" type="ORF">NJ959_22160</name>
</gene>
<dbReference type="EMBL" id="JAMZMM010000285">
    <property type="protein sequence ID" value="MCP2731135.1"/>
    <property type="molecule type" value="Genomic_DNA"/>
</dbReference>
<organism evidence="2 3">
    <name type="scientific">Limnofasciculus baicalensis BBK-W-15</name>
    <dbReference type="NCBI Taxonomy" id="2699891"/>
    <lineage>
        <taxon>Bacteria</taxon>
        <taxon>Bacillati</taxon>
        <taxon>Cyanobacteriota</taxon>
        <taxon>Cyanophyceae</taxon>
        <taxon>Coleofasciculales</taxon>
        <taxon>Coleofasciculaceae</taxon>
        <taxon>Limnofasciculus</taxon>
        <taxon>Limnofasciculus baicalensis</taxon>
    </lineage>
</organism>
<dbReference type="RefSeq" id="WP_254013879.1">
    <property type="nucleotide sequence ID" value="NZ_JAMZMM010000285.1"/>
</dbReference>
<dbReference type="AlphaFoldDB" id="A0AAE3GUX1"/>
<evidence type="ECO:0000313" key="2">
    <source>
        <dbReference type="EMBL" id="MCP2731135.1"/>
    </source>
</evidence>
<name>A0AAE3GUX1_9CYAN</name>
<keyword evidence="3" id="KW-1185">Reference proteome</keyword>
<evidence type="ECO:0000313" key="3">
    <source>
        <dbReference type="Proteomes" id="UP001204953"/>
    </source>
</evidence>
<reference evidence="2" key="1">
    <citation type="submission" date="2022-06" db="EMBL/GenBank/DDBJ databases">
        <title>New cyanobacteria of genus Symplocastrum in benthos of Lake Baikal.</title>
        <authorList>
            <person name="Sorokovikova E."/>
            <person name="Tikhonova I."/>
            <person name="Krasnopeev A."/>
            <person name="Evseev P."/>
            <person name="Gladkikh A."/>
            <person name="Belykh O."/>
        </authorList>
    </citation>
    <scope>NUCLEOTIDE SEQUENCE</scope>
    <source>
        <strain evidence="2">BBK-W-15</strain>
    </source>
</reference>
<dbReference type="Proteomes" id="UP001204953">
    <property type="component" value="Unassembled WGS sequence"/>
</dbReference>
<dbReference type="InterPro" id="IPR036365">
    <property type="entry name" value="PGBD-like_sf"/>
</dbReference>
<sequence>MDKVKEVQQYLRKIGFDPGPVNGIYNLQTEVALRHFQAENNLRISGIIDKKTLDKLRQIARVNSHPTGL</sequence>
<protein>
    <submittedName>
        <fullName evidence="2">Peptidoglycan-binding protein</fullName>
    </submittedName>
</protein>
<evidence type="ECO:0000259" key="1">
    <source>
        <dbReference type="Pfam" id="PF01471"/>
    </source>
</evidence>